<dbReference type="PANTHER" id="PTHR31569:SF4">
    <property type="entry name" value="SWIM-TYPE DOMAIN-CONTAINING PROTEIN"/>
    <property type="match status" value="1"/>
</dbReference>
<evidence type="ECO:0000259" key="1">
    <source>
        <dbReference type="Pfam" id="PF21056"/>
    </source>
</evidence>
<proteinExistence type="predicted"/>
<reference evidence="2 3" key="1">
    <citation type="submission" date="2013-11" db="EMBL/GenBank/DDBJ databases">
        <title>The Genome Sequence of Phytophthora parasitica P10297.</title>
        <authorList>
            <consortium name="The Broad Institute Genomics Platform"/>
            <person name="Russ C."/>
            <person name="Tyler B."/>
            <person name="Panabieres F."/>
            <person name="Shan W."/>
            <person name="Tripathy S."/>
            <person name="Grunwald N."/>
            <person name="Machado M."/>
            <person name="Johnson C.S."/>
            <person name="Walker B."/>
            <person name="Young S.K."/>
            <person name="Zeng Q."/>
            <person name="Gargeya S."/>
            <person name="Fitzgerald M."/>
            <person name="Haas B."/>
            <person name="Abouelleil A."/>
            <person name="Allen A.W."/>
            <person name="Alvarado L."/>
            <person name="Arachchi H.M."/>
            <person name="Berlin A.M."/>
            <person name="Chapman S.B."/>
            <person name="Gainer-Dewar J."/>
            <person name="Goldberg J."/>
            <person name="Griggs A."/>
            <person name="Gujja S."/>
            <person name="Hansen M."/>
            <person name="Howarth C."/>
            <person name="Imamovic A."/>
            <person name="Ireland A."/>
            <person name="Larimer J."/>
            <person name="McCowan C."/>
            <person name="Murphy C."/>
            <person name="Pearson M."/>
            <person name="Poon T.W."/>
            <person name="Priest M."/>
            <person name="Roberts A."/>
            <person name="Saif S."/>
            <person name="Shea T."/>
            <person name="Sisk P."/>
            <person name="Sykes S."/>
            <person name="Wortman J."/>
            <person name="Nusbaum C."/>
            <person name="Birren B."/>
        </authorList>
    </citation>
    <scope>NUCLEOTIDE SEQUENCE [LARGE SCALE GENOMIC DNA]</scope>
    <source>
        <strain evidence="2 3">P10297</strain>
    </source>
</reference>
<dbReference type="AlphaFoldDB" id="W2YX57"/>
<gene>
    <name evidence="2" type="ORF">F442_12926</name>
</gene>
<protein>
    <recommendedName>
        <fullName evidence="1">ZSWIM1/3 RNaseH-like domain-containing protein</fullName>
    </recommendedName>
</protein>
<dbReference type="Pfam" id="PF21056">
    <property type="entry name" value="ZSWIM1-3_RNaseH-like"/>
    <property type="match status" value="1"/>
</dbReference>
<dbReference type="InterPro" id="IPR052579">
    <property type="entry name" value="Zinc_finger_SWIM"/>
</dbReference>
<name>W2YX57_PHYNI</name>
<feature type="domain" description="ZSWIM1/3 RNaseH-like" evidence="1">
    <location>
        <begin position="1"/>
        <end position="67"/>
    </location>
</feature>
<comment type="caution">
    <text evidence="2">The sequence shown here is derived from an EMBL/GenBank/DDBJ whole genome shotgun (WGS) entry which is preliminary data.</text>
</comment>
<dbReference type="Proteomes" id="UP000018948">
    <property type="component" value="Unassembled WGS sequence"/>
</dbReference>
<dbReference type="InterPro" id="IPR048324">
    <property type="entry name" value="ZSWIM1-3_RNaseH-like"/>
</dbReference>
<evidence type="ECO:0000313" key="2">
    <source>
        <dbReference type="EMBL" id="ETP39613.1"/>
    </source>
</evidence>
<sequence length="254" mass="28493">MLTDNFGSGAFAQHALVDGEKQENMKSAITAFKRNNGNWSDVKVIVIDKYFTELSTLESEFPEATVILCRFHVIDYLKREVGKRDYGFTGFEKLHIRNFLTCVVRTSRESEFNHYLEALECIETLLFLQQSADDTYKFKTKRAGIRVNSKYDDEMKRLARIATHHACDLVEDQYKVRSKVVYTVEASALPGYDTFVNPESSKSYAASCENNTCSCVFQPNTTSAVPSHRLSAPQTVSPSCHTGCCCSSLLGSPG</sequence>
<organism evidence="2 3">
    <name type="scientific">Phytophthora nicotianae P10297</name>
    <dbReference type="NCBI Taxonomy" id="1317064"/>
    <lineage>
        <taxon>Eukaryota</taxon>
        <taxon>Sar</taxon>
        <taxon>Stramenopiles</taxon>
        <taxon>Oomycota</taxon>
        <taxon>Peronosporomycetes</taxon>
        <taxon>Peronosporales</taxon>
        <taxon>Peronosporaceae</taxon>
        <taxon>Phytophthora</taxon>
    </lineage>
</organism>
<dbReference type="PANTHER" id="PTHR31569">
    <property type="entry name" value="SWIM-TYPE DOMAIN-CONTAINING PROTEIN"/>
    <property type="match status" value="1"/>
</dbReference>
<evidence type="ECO:0000313" key="3">
    <source>
        <dbReference type="Proteomes" id="UP000018948"/>
    </source>
</evidence>
<dbReference type="EMBL" id="ANIY01002668">
    <property type="protein sequence ID" value="ETP39613.1"/>
    <property type="molecule type" value="Genomic_DNA"/>
</dbReference>
<accession>W2YX57</accession>